<evidence type="ECO:0000313" key="3">
    <source>
        <dbReference type="EMBL" id="ODQ87359.1"/>
    </source>
</evidence>
<evidence type="ECO:0000256" key="1">
    <source>
        <dbReference type="SAM" id="MobiDB-lite"/>
    </source>
</evidence>
<evidence type="ECO:0000259" key="2">
    <source>
        <dbReference type="SMART" id="SM00834"/>
    </source>
</evidence>
<dbReference type="InterPro" id="IPR013429">
    <property type="entry name" value="Regulatory_FmdB_Zinc_ribbon"/>
</dbReference>
<name>A0A1E3RC07_9MYCO</name>
<sequence>MVLYVYRCESCCGTVEKMHSMLSRPDVVECPQCMGEARRTIASPRLGRAGSTAMALHDATRATADQPAVVTAPPLAPRRQKITTNPLHRKLPRP</sequence>
<protein>
    <recommendedName>
        <fullName evidence="2">Putative regulatory protein FmdB zinc ribbon domain-containing protein</fullName>
    </recommendedName>
</protein>
<proteinExistence type="predicted"/>
<keyword evidence="4" id="KW-1185">Reference proteome</keyword>
<dbReference type="Proteomes" id="UP000094243">
    <property type="component" value="Unassembled WGS sequence"/>
</dbReference>
<dbReference type="AlphaFoldDB" id="A0A1E3RC07"/>
<dbReference type="NCBIfam" id="TIGR02605">
    <property type="entry name" value="CxxC_CxxC_SSSS"/>
    <property type="match status" value="1"/>
</dbReference>
<dbReference type="OrthoDB" id="9792898at2"/>
<accession>A0A1E3RC07</accession>
<dbReference type="Pfam" id="PF09723">
    <property type="entry name" value="Zn_ribbon_8"/>
    <property type="match status" value="1"/>
</dbReference>
<reference evidence="4" key="1">
    <citation type="submission" date="2016-09" db="EMBL/GenBank/DDBJ databases">
        <authorList>
            <person name="Greninger A.L."/>
            <person name="Jerome K.R."/>
            <person name="Mcnair B."/>
            <person name="Wallis C."/>
            <person name="Fang F."/>
        </authorList>
    </citation>
    <scope>NUCLEOTIDE SEQUENCE [LARGE SCALE GENOMIC DNA]</scope>
    <source>
        <strain evidence="4">M7</strain>
    </source>
</reference>
<feature type="region of interest" description="Disordered" evidence="1">
    <location>
        <begin position="74"/>
        <end position="94"/>
    </location>
</feature>
<dbReference type="SMART" id="SM00834">
    <property type="entry name" value="CxxC_CXXC_SSSS"/>
    <property type="match status" value="1"/>
</dbReference>
<organism evidence="3 4">
    <name type="scientific">Mycolicibacterium holsaticum</name>
    <dbReference type="NCBI Taxonomy" id="152142"/>
    <lineage>
        <taxon>Bacteria</taxon>
        <taxon>Bacillati</taxon>
        <taxon>Actinomycetota</taxon>
        <taxon>Actinomycetes</taxon>
        <taxon>Mycobacteriales</taxon>
        <taxon>Mycobacteriaceae</taxon>
        <taxon>Mycolicibacterium</taxon>
    </lineage>
</organism>
<evidence type="ECO:0000313" key="4">
    <source>
        <dbReference type="Proteomes" id="UP000094243"/>
    </source>
</evidence>
<dbReference type="EMBL" id="MIGZ01000125">
    <property type="protein sequence ID" value="ODQ87359.1"/>
    <property type="molecule type" value="Genomic_DNA"/>
</dbReference>
<gene>
    <name evidence="3" type="ORF">BHQ17_19105</name>
</gene>
<feature type="domain" description="Putative regulatory protein FmdB zinc ribbon" evidence="2">
    <location>
        <begin position="1"/>
        <end position="42"/>
    </location>
</feature>
<comment type="caution">
    <text evidence="3">The sequence shown here is derived from an EMBL/GenBank/DDBJ whole genome shotgun (WGS) entry which is preliminary data.</text>
</comment>